<evidence type="ECO:0000259" key="1">
    <source>
        <dbReference type="Pfam" id="PF13349"/>
    </source>
</evidence>
<dbReference type="Pfam" id="PF13349">
    <property type="entry name" value="DUF4097"/>
    <property type="match status" value="1"/>
</dbReference>
<keyword evidence="3" id="KW-1185">Reference proteome</keyword>
<protein>
    <submittedName>
        <fullName evidence="2">DUF4097 family beta strand repeat protein</fullName>
    </submittedName>
</protein>
<evidence type="ECO:0000313" key="2">
    <source>
        <dbReference type="EMBL" id="QEA43785.1"/>
    </source>
</evidence>
<proteinExistence type="predicted"/>
<dbReference type="EMBL" id="CP042387">
    <property type="protein sequence ID" value="QEA43785.1"/>
    <property type="molecule type" value="Genomic_DNA"/>
</dbReference>
<sequence length="447" mass="49875">MTSIELAIRTRLDVIFSKYTPNPQLTEFKEELVADLLDAYQDFAQQDKSHEEALDDTFAQLGDIDAILQDMSDSHPQQTASDDETAQDATARFFDLSDDGLRLGNLHINGQGVRLGDDIILDGKNNKVQFGDWLHVDRAGARVGRKFYAFDTTDDDTTTFTEQASTNSPHWTAAHHSIQLPVTDQALVLNYKNATLNFYRNDKTDLVTIDEFFSRDNQRYFASVSETQDQVVVTQGDTPRLFQVKVHVNIGLPQNFSDGHLTVTNHAGQVTAKNLTLKTFNLTLTAGSFHIKHLQVHEANWDFKASDVSGRDITIAHAKMTNQAGRIQLDHVTLPHSQINATSGTIKVDHFIGGGQFNTTSGTLRLKVQTLTHDLQLQALSSDIRLTMPDTQDYYFDLSSQSGSVAMPNRPDMHFNHNTPQTKRGFTGQMPEFTIAASVDLGTIKVY</sequence>
<dbReference type="InterPro" id="IPR025164">
    <property type="entry name" value="Toastrack_DUF4097"/>
</dbReference>
<accession>A0AAP9EBM4</accession>
<organism evidence="2 3">
    <name type="scientific">Leuconostoc lactis</name>
    <dbReference type="NCBI Taxonomy" id="1246"/>
    <lineage>
        <taxon>Bacteria</taxon>
        <taxon>Bacillati</taxon>
        <taxon>Bacillota</taxon>
        <taxon>Bacilli</taxon>
        <taxon>Lactobacillales</taxon>
        <taxon>Lactobacillaceae</taxon>
        <taxon>Leuconostoc</taxon>
    </lineage>
</organism>
<dbReference type="RefSeq" id="WP_147000890.1">
    <property type="nucleotide sequence ID" value="NZ_CP042387.1"/>
</dbReference>
<name>A0AAP9EBM4_LEULA</name>
<dbReference type="AlphaFoldDB" id="A0AAP9EBM4"/>
<gene>
    <name evidence="2" type="ORF">FGL83_03340</name>
</gene>
<evidence type="ECO:0000313" key="3">
    <source>
        <dbReference type="Proteomes" id="UP000321298"/>
    </source>
</evidence>
<dbReference type="Proteomes" id="UP000321298">
    <property type="component" value="Chromosome"/>
</dbReference>
<dbReference type="GeneID" id="66531214"/>
<reference evidence="2 3" key="1">
    <citation type="submission" date="2019-06" db="EMBL/GenBank/DDBJ databases">
        <title>Genome analyses of bacteria isolated from kimchi.</title>
        <authorList>
            <person name="Lee S."/>
            <person name="Ahn S."/>
            <person name="Roh S."/>
        </authorList>
    </citation>
    <scope>NUCLEOTIDE SEQUENCE [LARGE SCALE GENOMIC DNA]</scope>
    <source>
        <strain evidence="2 3">CBA3625</strain>
    </source>
</reference>
<feature type="domain" description="DUF4097" evidence="1">
    <location>
        <begin position="226"/>
        <end position="446"/>
    </location>
</feature>